<evidence type="ECO:0000313" key="2">
    <source>
        <dbReference type="Proteomes" id="UP001195483"/>
    </source>
</evidence>
<keyword evidence="2" id="KW-1185">Reference proteome</keyword>
<name>A0AAE0RSF9_9BIVA</name>
<dbReference type="Proteomes" id="UP001195483">
    <property type="component" value="Unassembled WGS sequence"/>
</dbReference>
<evidence type="ECO:0000313" key="1">
    <source>
        <dbReference type="EMBL" id="KAK3578751.1"/>
    </source>
</evidence>
<accession>A0AAE0RSF9</accession>
<sequence>MEGKDNLVTCTQKDVHANIRKMCSSMLIVLVIWETPQSIDRSRQASFSTRYVSRFLESMIITDGRRYTSTNMVNIGTIPFPSFLKTIHNIVDKKK</sequence>
<reference evidence="1" key="1">
    <citation type="journal article" date="2021" name="Genome Biol. Evol.">
        <title>A High-Quality Reference Genome for a Parasitic Bivalve with Doubly Uniparental Inheritance (Bivalvia: Unionida).</title>
        <authorList>
            <person name="Smith C.H."/>
        </authorList>
    </citation>
    <scope>NUCLEOTIDE SEQUENCE</scope>
    <source>
        <strain evidence="1">CHS0354</strain>
    </source>
</reference>
<comment type="caution">
    <text evidence="1">The sequence shown here is derived from an EMBL/GenBank/DDBJ whole genome shotgun (WGS) entry which is preliminary data.</text>
</comment>
<dbReference type="EMBL" id="JAEAOA010000635">
    <property type="protein sequence ID" value="KAK3578751.1"/>
    <property type="molecule type" value="Genomic_DNA"/>
</dbReference>
<proteinExistence type="predicted"/>
<reference evidence="1" key="3">
    <citation type="submission" date="2023-05" db="EMBL/GenBank/DDBJ databases">
        <authorList>
            <person name="Smith C.H."/>
        </authorList>
    </citation>
    <scope>NUCLEOTIDE SEQUENCE</scope>
    <source>
        <strain evidence="1">CHS0354</strain>
        <tissue evidence="1">Mantle</tissue>
    </source>
</reference>
<gene>
    <name evidence="1" type="ORF">CHS0354_010135</name>
</gene>
<reference evidence="1" key="2">
    <citation type="journal article" date="2021" name="Genome Biol. Evol.">
        <title>Developing a high-quality reference genome for a parasitic bivalve with doubly uniparental inheritance (Bivalvia: Unionida).</title>
        <authorList>
            <person name="Smith C.H."/>
        </authorList>
    </citation>
    <scope>NUCLEOTIDE SEQUENCE</scope>
    <source>
        <strain evidence="1">CHS0354</strain>
        <tissue evidence="1">Mantle</tissue>
    </source>
</reference>
<protein>
    <submittedName>
        <fullName evidence="1">Uncharacterized protein</fullName>
    </submittedName>
</protein>
<organism evidence="1 2">
    <name type="scientific">Potamilus streckersoni</name>
    <dbReference type="NCBI Taxonomy" id="2493646"/>
    <lineage>
        <taxon>Eukaryota</taxon>
        <taxon>Metazoa</taxon>
        <taxon>Spiralia</taxon>
        <taxon>Lophotrochozoa</taxon>
        <taxon>Mollusca</taxon>
        <taxon>Bivalvia</taxon>
        <taxon>Autobranchia</taxon>
        <taxon>Heteroconchia</taxon>
        <taxon>Palaeoheterodonta</taxon>
        <taxon>Unionida</taxon>
        <taxon>Unionoidea</taxon>
        <taxon>Unionidae</taxon>
        <taxon>Ambleminae</taxon>
        <taxon>Lampsilini</taxon>
        <taxon>Potamilus</taxon>
    </lineage>
</organism>
<dbReference type="AlphaFoldDB" id="A0AAE0RSF9"/>